<organism evidence="1 2">
    <name type="scientific">Pseudolysobacter antarcticus</name>
    <dbReference type="NCBI Taxonomy" id="2511995"/>
    <lineage>
        <taxon>Bacteria</taxon>
        <taxon>Pseudomonadati</taxon>
        <taxon>Pseudomonadota</taxon>
        <taxon>Gammaproteobacteria</taxon>
        <taxon>Lysobacterales</taxon>
        <taxon>Rhodanobacteraceae</taxon>
        <taxon>Pseudolysobacter</taxon>
    </lineage>
</organism>
<proteinExistence type="predicted"/>
<accession>A0A411HIM3</accession>
<dbReference type="Pfam" id="PF12974">
    <property type="entry name" value="Phosphonate-bd"/>
    <property type="match status" value="1"/>
</dbReference>
<evidence type="ECO:0000313" key="2">
    <source>
        <dbReference type="Proteomes" id="UP000291562"/>
    </source>
</evidence>
<dbReference type="Gene3D" id="3.40.190.10">
    <property type="entry name" value="Periplasmic binding protein-like II"/>
    <property type="match status" value="2"/>
</dbReference>
<dbReference type="EMBL" id="CP035704">
    <property type="protein sequence ID" value="QBB70379.1"/>
    <property type="molecule type" value="Genomic_DNA"/>
</dbReference>
<protein>
    <recommendedName>
        <fullName evidence="3">Phosphate/phosphite/phosphonate ABC transporter substrate-binding protein</fullName>
    </recommendedName>
</protein>
<evidence type="ECO:0000313" key="1">
    <source>
        <dbReference type="EMBL" id="QBB70379.1"/>
    </source>
</evidence>
<dbReference type="OrthoDB" id="5792173at2"/>
<dbReference type="AlphaFoldDB" id="A0A411HIM3"/>
<name>A0A411HIM3_9GAMM</name>
<sequence length="292" mass="31584">MDRPAACLIGGDGAMSIVGKGLGRAGATWIRSAIFLAAMTASPAETLAAQYTFAVEPAYPAEQTQAIYKPLLSYLSKATGEQFTLVTSKNYHFYWRDIRAGSSSDFAYDEAHLADYRISHSQYVPLVKAPENSGYSLVANPDVAAKGLSALVGHRVATMAAPSLGYAVLLSFYPDPLRQPEIQSSAASWKDAIESVFGEEADAAIVPNWLKVQYPNLTVMKTSREFPGATVMAAASVPADVRQKVKDALLKLHEDPALYDVLNQLGISKFVAADAAEFHGTEQMLKEFYGYQ</sequence>
<keyword evidence="2" id="KW-1185">Reference proteome</keyword>
<evidence type="ECO:0008006" key="3">
    <source>
        <dbReference type="Google" id="ProtNLM"/>
    </source>
</evidence>
<dbReference type="KEGG" id="xbc:ELE36_08360"/>
<dbReference type="SUPFAM" id="SSF53850">
    <property type="entry name" value="Periplasmic binding protein-like II"/>
    <property type="match status" value="1"/>
</dbReference>
<dbReference type="Proteomes" id="UP000291562">
    <property type="component" value="Chromosome"/>
</dbReference>
<gene>
    <name evidence="1" type="ORF">ELE36_08360</name>
</gene>
<reference evidence="1 2" key="1">
    <citation type="submission" date="2019-01" db="EMBL/GenBank/DDBJ databases">
        <title>Pseudolysobacter antarctica gen. nov., sp. nov., isolated from Fildes Peninsula, Antarctica.</title>
        <authorList>
            <person name="Wei Z."/>
            <person name="Peng F."/>
        </authorList>
    </citation>
    <scope>NUCLEOTIDE SEQUENCE [LARGE SCALE GENOMIC DNA]</scope>
    <source>
        <strain evidence="1 2">AQ6-296</strain>
    </source>
</reference>